<feature type="transmembrane region" description="Helical" evidence="6">
    <location>
        <begin position="308"/>
        <end position="330"/>
    </location>
</feature>
<evidence type="ECO:0000256" key="3">
    <source>
        <dbReference type="ARBA" id="ARBA00022692"/>
    </source>
</evidence>
<name>A0A6J6Z6R0_9ZZZZ</name>
<evidence type="ECO:0000256" key="6">
    <source>
        <dbReference type="SAM" id="Phobius"/>
    </source>
</evidence>
<feature type="transmembrane region" description="Helical" evidence="6">
    <location>
        <begin position="130"/>
        <end position="150"/>
    </location>
</feature>
<feature type="transmembrane region" description="Helical" evidence="6">
    <location>
        <begin position="170"/>
        <end position="187"/>
    </location>
</feature>
<dbReference type="GO" id="GO:0005886">
    <property type="term" value="C:plasma membrane"/>
    <property type="evidence" value="ECO:0007669"/>
    <property type="project" value="UniProtKB-SubCell"/>
</dbReference>
<dbReference type="AlphaFoldDB" id="A0A6J6Z6R0"/>
<feature type="transmembrane region" description="Helical" evidence="6">
    <location>
        <begin position="336"/>
        <end position="354"/>
    </location>
</feature>
<organism evidence="7">
    <name type="scientific">freshwater metagenome</name>
    <dbReference type="NCBI Taxonomy" id="449393"/>
    <lineage>
        <taxon>unclassified sequences</taxon>
        <taxon>metagenomes</taxon>
        <taxon>ecological metagenomes</taxon>
    </lineage>
</organism>
<proteinExistence type="predicted"/>
<gene>
    <name evidence="7" type="ORF">UFOPK3046_01468</name>
    <name evidence="8" type="ORF">UFOPK4173_00794</name>
</gene>
<dbReference type="InterPro" id="IPR011701">
    <property type="entry name" value="MFS"/>
</dbReference>
<keyword evidence="5 6" id="KW-0472">Membrane</keyword>
<keyword evidence="2" id="KW-1003">Cell membrane</keyword>
<feature type="transmembrane region" description="Helical" evidence="6">
    <location>
        <begin position="38"/>
        <end position="61"/>
    </location>
</feature>
<reference evidence="7" key="1">
    <citation type="submission" date="2020-05" db="EMBL/GenBank/DDBJ databases">
        <authorList>
            <person name="Chiriac C."/>
            <person name="Salcher M."/>
            <person name="Ghai R."/>
            <person name="Kavagutti S V."/>
        </authorList>
    </citation>
    <scope>NUCLEOTIDE SEQUENCE</scope>
</reference>
<protein>
    <submittedName>
        <fullName evidence="7">Unannotated protein</fullName>
    </submittedName>
</protein>
<dbReference type="EMBL" id="CAFBPW010000073">
    <property type="protein sequence ID" value="CAB5032591.1"/>
    <property type="molecule type" value="Genomic_DNA"/>
</dbReference>
<feature type="transmembrane region" description="Helical" evidence="6">
    <location>
        <begin position="67"/>
        <end position="88"/>
    </location>
</feature>
<dbReference type="Pfam" id="PF07690">
    <property type="entry name" value="MFS_1"/>
    <property type="match status" value="1"/>
</dbReference>
<evidence type="ECO:0000256" key="4">
    <source>
        <dbReference type="ARBA" id="ARBA00022989"/>
    </source>
</evidence>
<dbReference type="SUPFAM" id="SSF103473">
    <property type="entry name" value="MFS general substrate transporter"/>
    <property type="match status" value="1"/>
</dbReference>
<evidence type="ECO:0000256" key="1">
    <source>
        <dbReference type="ARBA" id="ARBA00004651"/>
    </source>
</evidence>
<sequence length="440" mass="46706">MSFRASIRHHSTDFDHGDLTGTQVGRDHERFASMRRNYLVSLFAMYLGWSMVNMASSFYVYDQSGSVTATGFIVVCLNLPAVLLPGAATSLARRFGGPTMWVAQLPIWFLLTLIPVALSATGHLNTTNLLLYFLLVGIVFGLTSPAPSLVRRMIAAPGQLPEFNGQASQAVALSTVIGLLVGGALYTALGPTWVYAIGAVLLLPGLSLFKLTKEPVPHFEGEVERFRGVFEIRRNNPGLRAVCMFTGLSFLVGSYVVTLPAVAEIIAKGAGIESSAGIQSLLQASSVVGGLFVVMAMRKAHGSVSWAVVQRICFLIAGVGLFLIAVIAYWDASALIVISLTILVLIPTGFALTLDQSILATLMQAGAPAKSRASVLTGYALIPMVLAPIGQELVGCLADLISVSAALMIVALLTLFLVLIGPHLSLREALNEMSDEAGDE</sequence>
<dbReference type="PANTHER" id="PTHR23513:SF6">
    <property type="entry name" value="MAJOR FACILITATOR SUPERFAMILY ASSOCIATED DOMAIN-CONTAINING PROTEIN"/>
    <property type="match status" value="1"/>
</dbReference>
<comment type="subcellular location">
    <subcellularLocation>
        <location evidence="1">Cell membrane</location>
        <topology evidence="1">Multi-pass membrane protein</topology>
    </subcellularLocation>
</comment>
<evidence type="ECO:0000256" key="2">
    <source>
        <dbReference type="ARBA" id="ARBA00022475"/>
    </source>
</evidence>
<feature type="transmembrane region" description="Helical" evidence="6">
    <location>
        <begin position="100"/>
        <end position="118"/>
    </location>
</feature>
<keyword evidence="3 6" id="KW-0812">Transmembrane</keyword>
<feature type="transmembrane region" description="Helical" evidence="6">
    <location>
        <begin position="275"/>
        <end position="296"/>
    </location>
</feature>
<dbReference type="InterPro" id="IPR036259">
    <property type="entry name" value="MFS_trans_sf"/>
</dbReference>
<dbReference type="PANTHER" id="PTHR23513">
    <property type="entry name" value="INTEGRAL MEMBRANE EFFLUX PROTEIN-RELATED"/>
    <property type="match status" value="1"/>
</dbReference>
<evidence type="ECO:0000313" key="8">
    <source>
        <dbReference type="EMBL" id="CAB5032591.1"/>
    </source>
</evidence>
<feature type="transmembrane region" description="Helical" evidence="6">
    <location>
        <begin position="241"/>
        <end position="263"/>
    </location>
</feature>
<keyword evidence="4 6" id="KW-1133">Transmembrane helix</keyword>
<feature type="transmembrane region" description="Helical" evidence="6">
    <location>
        <begin position="400"/>
        <end position="420"/>
    </location>
</feature>
<dbReference type="GO" id="GO:0022857">
    <property type="term" value="F:transmembrane transporter activity"/>
    <property type="evidence" value="ECO:0007669"/>
    <property type="project" value="InterPro"/>
</dbReference>
<dbReference type="Gene3D" id="1.20.1250.20">
    <property type="entry name" value="MFS general substrate transporter like domains"/>
    <property type="match status" value="1"/>
</dbReference>
<evidence type="ECO:0000313" key="7">
    <source>
        <dbReference type="EMBL" id="CAB4816143.1"/>
    </source>
</evidence>
<evidence type="ECO:0000256" key="5">
    <source>
        <dbReference type="ARBA" id="ARBA00023136"/>
    </source>
</evidence>
<feature type="transmembrane region" description="Helical" evidence="6">
    <location>
        <begin position="193"/>
        <end position="211"/>
    </location>
</feature>
<accession>A0A6J6Z6R0</accession>
<feature type="transmembrane region" description="Helical" evidence="6">
    <location>
        <begin position="375"/>
        <end position="394"/>
    </location>
</feature>
<dbReference type="EMBL" id="CAFAAQ010000155">
    <property type="protein sequence ID" value="CAB4816143.1"/>
    <property type="molecule type" value="Genomic_DNA"/>
</dbReference>